<reference evidence="1 2" key="1">
    <citation type="journal article" date="2018" name="Sci. Rep.">
        <title>Comparative genomics provides insights into the lifestyle and reveals functional heterogeneity of dark septate endophytic fungi.</title>
        <authorList>
            <person name="Knapp D.G."/>
            <person name="Nemeth J.B."/>
            <person name="Barry K."/>
            <person name="Hainaut M."/>
            <person name="Henrissat B."/>
            <person name="Johnson J."/>
            <person name="Kuo A."/>
            <person name="Lim J.H.P."/>
            <person name="Lipzen A."/>
            <person name="Nolan M."/>
            <person name="Ohm R.A."/>
            <person name="Tamas L."/>
            <person name="Grigoriev I.V."/>
            <person name="Spatafora J.W."/>
            <person name="Nagy L.G."/>
            <person name="Kovacs G.M."/>
        </authorList>
    </citation>
    <scope>NUCLEOTIDE SEQUENCE [LARGE SCALE GENOMIC DNA]</scope>
    <source>
        <strain evidence="1 2">DSE2036</strain>
    </source>
</reference>
<dbReference type="AlphaFoldDB" id="A0A2V1CZL9"/>
<sequence length="71" mass="7834">MGPIDKAIEEIESLGQGKTFCYATIAKKHGVVRTTLMRRHKGITASRAASHVPTQKLNPQQEAELVKYIEG</sequence>
<evidence type="ECO:0000313" key="1">
    <source>
        <dbReference type="EMBL" id="PVH91192.1"/>
    </source>
</evidence>
<keyword evidence="2" id="KW-1185">Reference proteome</keyword>
<protein>
    <recommendedName>
        <fullName evidence="3">HTH psq-type domain-containing protein</fullName>
    </recommendedName>
</protein>
<evidence type="ECO:0008006" key="3">
    <source>
        <dbReference type="Google" id="ProtNLM"/>
    </source>
</evidence>
<evidence type="ECO:0000313" key="2">
    <source>
        <dbReference type="Proteomes" id="UP000244855"/>
    </source>
</evidence>
<dbReference type="EMBL" id="KZ805932">
    <property type="protein sequence ID" value="PVH91192.1"/>
    <property type="molecule type" value="Genomic_DNA"/>
</dbReference>
<name>A0A2V1CZL9_9PLEO</name>
<gene>
    <name evidence="1" type="ORF">DM02DRAFT_477256</name>
</gene>
<dbReference type="OrthoDB" id="3691933at2759"/>
<organism evidence="1 2">
    <name type="scientific">Periconia macrospinosa</name>
    <dbReference type="NCBI Taxonomy" id="97972"/>
    <lineage>
        <taxon>Eukaryota</taxon>
        <taxon>Fungi</taxon>
        <taxon>Dikarya</taxon>
        <taxon>Ascomycota</taxon>
        <taxon>Pezizomycotina</taxon>
        <taxon>Dothideomycetes</taxon>
        <taxon>Pleosporomycetidae</taxon>
        <taxon>Pleosporales</taxon>
        <taxon>Massarineae</taxon>
        <taxon>Periconiaceae</taxon>
        <taxon>Periconia</taxon>
    </lineage>
</organism>
<feature type="non-terminal residue" evidence="1">
    <location>
        <position position="71"/>
    </location>
</feature>
<proteinExistence type="predicted"/>
<dbReference type="Proteomes" id="UP000244855">
    <property type="component" value="Unassembled WGS sequence"/>
</dbReference>
<accession>A0A2V1CZL9</accession>